<reference evidence="3 5" key="2">
    <citation type="submission" date="2019-08" db="EMBL/GenBank/DDBJ databases">
        <title>Rapid identification of Enteric Bacteria from Whole Genome Sequences (WGS) using Average Nucleotide Identity (ANI).</title>
        <authorList>
            <person name="Lane C."/>
        </authorList>
    </citation>
    <scope>NUCLEOTIDE SEQUENCE [LARGE SCALE GENOMIC DNA]</scope>
    <source>
        <strain evidence="3 5">D4984</strain>
    </source>
</reference>
<dbReference type="Proteomes" id="UP000321317">
    <property type="component" value="Unassembled WGS sequence"/>
</dbReference>
<dbReference type="Proteomes" id="UP000306813">
    <property type="component" value="Unassembled WGS sequence"/>
</dbReference>
<accession>A0AAX2UJ83</accession>
<gene>
    <name evidence="2" type="ORF">FDW42_04580</name>
    <name evidence="3" type="ORF">FVD16_00805</name>
</gene>
<keyword evidence="5" id="KW-1185">Reference proteome</keyword>
<dbReference type="GeneID" id="52037766"/>
<keyword evidence="1" id="KW-0472">Membrane</keyword>
<feature type="transmembrane region" description="Helical" evidence="1">
    <location>
        <begin position="40"/>
        <end position="57"/>
    </location>
</feature>
<reference evidence="2 4" key="1">
    <citation type="submission" date="2019-05" db="EMBL/GenBank/DDBJ databases">
        <title>Draft genomes of eight strains of Campylobacter helveticus isolated from cats and a dog in New Zealand.</title>
        <authorList>
            <person name="Bojanic K."/>
            <person name="Midwinter A.C."/>
            <person name="Biggs P.J."/>
            <person name="Acke E."/>
            <person name="Cornelius A.J."/>
            <person name="Marshall J.C."/>
        </authorList>
    </citation>
    <scope>NUCLEOTIDE SEQUENCE [LARGE SCALE GENOMIC DNA]</scope>
    <source>
        <strain evidence="2 4">ACP123b</strain>
    </source>
</reference>
<evidence type="ECO:0000313" key="4">
    <source>
        <dbReference type="Proteomes" id="UP000306813"/>
    </source>
</evidence>
<proteinExistence type="predicted"/>
<keyword evidence="1" id="KW-1133">Transmembrane helix</keyword>
<keyword evidence="1" id="KW-0812">Transmembrane</keyword>
<evidence type="ECO:0000313" key="2">
    <source>
        <dbReference type="EMBL" id="TNB57655.1"/>
    </source>
</evidence>
<dbReference type="RefSeq" id="WP_139018564.1">
    <property type="nucleotide sequence ID" value="NZ_CP020479.1"/>
</dbReference>
<sequence>MKLDRVKEEIANIRRMQNIILTVLIAVTGYLLTAKGIGEIRAFGAMFFIAFLFIALLEFNSQMEKKLDEIEKLKKDE</sequence>
<dbReference type="AlphaFoldDB" id="A0AAX2UJ83"/>
<protein>
    <submittedName>
        <fullName evidence="2">Uncharacterized protein</fullName>
    </submittedName>
</protein>
<evidence type="ECO:0000313" key="5">
    <source>
        <dbReference type="Proteomes" id="UP000321317"/>
    </source>
</evidence>
<evidence type="ECO:0000313" key="3">
    <source>
        <dbReference type="EMBL" id="TXK60661.1"/>
    </source>
</evidence>
<feature type="transmembrane region" description="Helical" evidence="1">
    <location>
        <begin position="16"/>
        <end position="34"/>
    </location>
</feature>
<comment type="caution">
    <text evidence="2">The sequence shown here is derived from an EMBL/GenBank/DDBJ whole genome shotgun (WGS) entry which is preliminary data.</text>
</comment>
<evidence type="ECO:0000256" key="1">
    <source>
        <dbReference type="SAM" id="Phobius"/>
    </source>
</evidence>
<organism evidence="2 4">
    <name type="scientific">Campylobacter helveticus</name>
    <dbReference type="NCBI Taxonomy" id="28898"/>
    <lineage>
        <taxon>Bacteria</taxon>
        <taxon>Pseudomonadati</taxon>
        <taxon>Campylobacterota</taxon>
        <taxon>Epsilonproteobacteria</taxon>
        <taxon>Campylobacterales</taxon>
        <taxon>Campylobacteraceae</taxon>
        <taxon>Campylobacter</taxon>
    </lineage>
</organism>
<dbReference type="EMBL" id="VRMA01000003">
    <property type="protein sequence ID" value="TXK60661.1"/>
    <property type="molecule type" value="Genomic_DNA"/>
</dbReference>
<name>A0AAX2UJ83_9BACT</name>
<dbReference type="EMBL" id="VDBS01000035">
    <property type="protein sequence ID" value="TNB57655.1"/>
    <property type="molecule type" value="Genomic_DNA"/>
</dbReference>